<dbReference type="Pfam" id="PF12955">
    <property type="entry name" value="Vps3844_C"/>
    <property type="match status" value="1"/>
</dbReference>
<comment type="caution">
    <text evidence="3">The sequence shown here is derived from an EMBL/GenBank/DDBJ whole genome shotgun (WGS) entry which is preliminary data.</text>
</comment>
<dbReference type="InterPro" id="IPR053065">
    <property type="entry name" value="Archenteron_Induction-Rel"/>
</dbReference>
<dbReference type="Proteomes" id="UP000290288">
    <property type="component" value="Unassembled WGS sequence"/>
</dbReference>
<dbReference type="PANTHER" id="PTHR36853:SF1">
    <property type="entry name" value="DUF3844 DOMAIN-CONTAINING PROTEIN"/>
    <property type="match status" value="1"/>
</dbReference>
<dbReference type="STRING" id="2316362.A0A4Q2DXG7"/>
<accession>A0A4Q2DXG7</accession>
<keyword evidence="1" id="KW-1133">Transmembrane helix</keyword>
<dbReference type="EMBL" id="SDEE01000010">
    <property type="protein sequence ID" value="RXW25049.1"/>
    <property type="molecule type" value="Genomic_DNA"/>
</dbReference>
<name>A0A4Q2DXG7_9AGAR</name>
<reference evidence="3 4" key="1">
    <citation type="submission" date="2019-01" db="EMBL/GenBank/DDBJ databases">
        <title>Draft genome sequence of Psathyrella aberdarensis IHI B618.</title>
        <authorList>
            <person name="Buettner E."/>
            <person name="Kellner H."/>
        </authorList>
    </citation>
    <scope>NUCLEOTIDE SEQUENCE [LARGE SCALE GENOMIC DNA]</scope>
    <source>
        <strain evidence="3 4">IHI B618</strain>
    </source>
</reference>
<dbReference type="OrthoDB" id="5583277at2759"/>
<sequence length="233" mass="25434">MFEPVNHKFNALLVEEEFVGKGMDSSILLTMNEADARVVLPEEVPPAAHVPMPKNVQSLDSVASTYLGRAAHTYASVFESWKLDNTDAVLSFLDTAERPAFAALDMSKLQDLRQLHGSQSKEYQNYAAEVRQFLEEVVNDQPNLNIAILTYGSSSIESRQELPPEGDGPTLETTKWAGESCERQDVSSSFVLLAGTVLVLLIIIFGSISLLYSAGDQALPSILLATAVNSKKD</sequence>
<dbReference type="AlphaFoldDB" id="A0A4Q2DXG7"/>
<feature type="transmembrane region" description="Helical" evidence="1">
    <location>
        <begin position="190"/>
        <end position="212"/>
    </location>
</feature>
<evidence type="ECO:0000259" key="2">
    <source>
        <dbReference type="Pfam" id="PF12955"/>
    </source>
</evidence>
<keyword evidence="4" id="KW-1185">Reference proteome</keyword>
<dbReference type="InterPro" id="IPR024382">
    <property type="entry name" value="Vps3844_C"/>
</dbReference>
<dbReference type="GO" id="GO:0005783">
    <property type="term" value="C:endoplasmic reticulum"/>
    <property type="evidence" value="ECO:0007669"/>
    <property type="project" value="TreeGrafter"/>
</dbReference>
<evidence type="ECO:0000256" key="1">
    <source>
        <dbReference type="SAM" id="Phobius"/>
    </source>
</evidence>
<evidence type="ECO:0000313" key="4">
    <source>
        <dbReference type="Proteomes" id="UP000290288"/>
    </source>
</evidence>
<evidence type="ECO:0000313" key="3">
    <source>
        <dbReference type="EMBL" id="RXW25049.1"/>
    </source>
</evidence>
<keyword evidence="1" id="KW-0472">Membrane</keyword>
<feature type="domain" description="Vacuolar sorting protein Vps3844 C-terminal" evidence="2">
    <location>
        <begin position="170"/>
        <end position="224"/>
    </location>
</feature>
<protein>
    <recommendedName>
        <fullName evidence="2">Vacuolar sorting protein Vps3844 C-terminal domain-containing protein</fullName>
    </recommendedName>
</protein>
<keyword evidence="1" id="KW-0812">Transmembrane</keyword>
<gene>
    <name evidence="3" type="ORF">EST38_g808</name>
</gene>
<proteinExistence type="predicted"/>
<organism evidence="3 4">
    <name type="scientific">Candolleomyces aberdarensis</name>
    <dbReference type="NCBI Taxonomy" id="2316362"/>
    <lineage>
        <taxon>Eukaryota</taxon>
        <taxon>Fungi</taxon>
        <taxon>Dikarya</taxon>
        <taxon>Basidiomycota</taxon>
        <taxon>Agaricomycotina</taxon>
        <taxon>Agaricomycetes</taxon>
        <taxon>Agaricomycetidae</taxon>
        <taxon>Agaricales</taxon>
        <taxon>Agaricineae</taxon>
        <taxon>Psathyrellaceae</taxon>
        <taxon>Candolleomyces</taxon>
    </lineage>
</organism>
<dbReference type="PANTHER" id="PTHR36853">
    <property type="entry name" value="EXPRESSED PROTEIN"/>
    <property type="match status" value="1"/>
</dbReference>